<sequence>MGIAIELQGAFAKAPLTCSCNASNMRSLVVQRMNLDLILEPCLLSTKGRMEEQNVKHKGWFKGIIKDGPLIIKKHPMRIGKGNRVDEDLISTADSLSDDFLMNHYFWYGCRNRPGCLGSGGGEEEKGGEEEGRAVLVRRHGFVGEERLMESQKGEEEVGFK</sequence>
<protein>
    <submittedName>
        <fullName evidence="1">Uncharacterized protein</fullName>
    </submittedName>
</protein>
<comment type="caution">
    <text evidence="1">The sequence shown here is derived from an EMBL/GenBank/DDBJ whole genome shotgun (WGS) entry which is preliminary data.</text>
</comment>
<dbReference type="EMBL" id="JADCNM010000003">
    <property type="protein sequence ID" value="KAG0490764.1"/>
    <property type="molecule type" value="Genomic_DNA"/>
</dbReference>
<proteinExistence type="predicted"/>
<dbReference type="Proteomes" id="UP000639772">
    <property type="component" value="Chromosome 3"/>
</dbReference>
<organism evidence="1 2">
    <name type="scientific">Vanilla planifolia</name>
    <name type="common">Vanilla</name>
    <dbReference type="NCBI Taxonomy" id="51239"/>
    <lineage>
        <taxon>Eukaryota</taxon>
        <taxon>Viridiplantae</taxon>
        <taxon>Streptophyta</taxon>
        <taxon>Embryophyta</taxon>
        <taxon>Tracheophyta</taxon>
        <taxon>Spermatophyta</taxon>
        <taxon>Magnoliopsida</taxon>
        <taxon>Liliopsida</taxon>
        <taxon>Asparagales</taxon>
        <taxon>Orchidaceae</taxon>
        <taxon>Vanilloideae</taxon>
        <taxon>Vanilleae</taxon>
        <taxon>Vanilla</taxon>
    </lineage>
</organism>
<dbReference type="AlphaFoldDB" id="A0A835V7W1"/>
<name>A0A835V7W1_VANPL</name>
<evidence type="ECO:0000313" key="1">
    <source>
        <dbReference type="EMBL" id="KAG0490764.1"/>
    </source>
</evidence>
<gene>
    <name evidence="1" type="ORF">HPP92_007627</name>
</gene>
<accession>A0A835V7W1</accession>
<reference evidence="1 2" key="1">
    <citation type="journal article" date="2020" name="Nat. Food">
        <title>A phased Vanilla planifolia genome enables genetic improvement of flavour and production.</title>
        <authorList>
            <person name="Hasing T."/>
            <person name="Tang H."/>
            <person name="Brym M."/>
            <person name="Khazi F."/>
            <person name="Huang T."/>
            <person name="Chambers A.H."/>
        </authorList>
    </citation>
    <scope>NUCLEOTIDE SEQUENCE [LARGE SCALE GENOMIC DNA]</scope>
    <source>
        <tissue evidence="1">Leaf</tissue>
    </source>
</reference>
<evidence type="ECO:0000313" key="2">
    <source>
        <dbReference type="Proteomes" id="UP000639772"/>
    </source>
</evidence>